<keyword evidence="3" id="KW-1185">Reference proteome</keyword>
<dbReference type="Gene3D" id="1.20.200.10">
    <property type="entry name" value="Fumarase/aspartase (Central domain)"/>
    <property type="match status" value="1"/>
</dbReference>
<dbReference type="Proteomes" id="UP001266305">
    <property type="component" value="Unassembled WGS sequence"/>
</dbReference>
<dbReference type="InterPro" id="IPR024083">
    <property type="entry name" value="Fumarase/histidase_N"/>
</dbReference>
<dbReference type="Gene3D" id="1.10.275.10">
    <property type="entry name" value="Fumarase/aspartase (N-terminal domain)"/>
    <property type="match status" value="1"/>
</dbReference>
<accession>A0ABQ9TH28</accession>
<evidence type="ECO:0000259" key="1">
    <source>
        <dbReference type="Pfam" id="PF00206"/>
    </source>
</evidence>
<gene>
    <name evidence="2" type="ORF">P7K49_037113</name>
</gene>
<evidence type="ECO:0000313" key="3">
    <source>
        <dbReference type="Proteomes" id="UP001266305"/>
    </source>
</evidence>
<dbReference type="InterPro" id="IPR009049">
    <property type="entry name" value="Argininosuccinate_lyase"/>
</dbReference>
<proteinExistence type="predicted"/>
<dbReference type="Pfam" id="PF00206">
    <property type="entry name" value="Lyase_1"/>
    <property type="match status" value="1"/>
</dbReference>
<organism evidence="2 3">
    <name type="scientific">Saguinus oedipus</name>
    <name type="common">Cotton-top tamarin</name>
    <name type="synonym">Oedipomidas oedipus</name>
    <dbReference type="NCBI Taxonomy" id="9490"/>
    <lineage>
        <taxon>Eukaryota</taxon>
        <taxon>Metazoa</taxon>
        <taxon>Chordata</taxon>
        <taxon>Craniata</taxon>
        <taxon>Vertebrata</taxon>
        <taxon>Euteleostomi</taxon>
        <taxon>Mammalia</taxon>
        <taxon>Eutheria</taxon>
        <taxon>Euarchontoglires</taxon>
        <taxon>Primates</taxon>
        <taxon>Haplorrhini</taxon>
        <taxon>Platyrrhini</taxon>
        <taxon>Cebidae</taxon>
        <taxon>Callitrichinae</taxon>
        <taxon>Saguinus</taxon>
    </lineage>
</organism>
<dbReference type="PRINTS" id="PR00145">
    <property type="entry name" value="ARGSUCLYASE"/>
</dbReference>
<dbReference type="InterPro" id="IPR022761">
    <property type="entry name" value="Fumarate_lyase_N"/>
</dbReference>
<dbReference type="InterPro" id="IPR008948">
    <property type="entry name" value="L-Aspartase-like"/>
</dbReference>
<dbReference type="PANTHER" id="PTHR43814:SF1">
    <property type="entry name" value="ARGININOSUCCINATE LYASE"/>
    <property type="match status" value="1"/>
</dbReference>
<reference evidence="2 3" key="1">
    <citation type="submission" date="2023-05" db="EMBL/GenBank/DDBJ databases">
        <title>B98-5 Cell Line De Novo Hybrid Assembly: An Optical Mapping Approach.</title>
        <authorList>
            <person name="Kananen K."/>
            <person name="Auerbach J.A."/>
            <person name="Kautto E."/>
            <person name="Blachly J.S."/>
        </authorList>
    </citation>
    <scope>NUCLEOTIDE SEQUENCE [LARGE SCALE GENOMIC DNA]</scope>
    <source>
        <strain evidence="2">B95-8</strain>
        <tissue evidence="2">Cell line</tissue>
    </source>
</reference>
<sequence length="111" mass="13325">MKVTEKWVQGTFRLNPNDEDIHRASKCHLKVVMDLRLWMLQICSMLSSLLWELIRAMVDWTEEHDIIFPGYTHLQRAQPLDWYHWILSHAMVLILDSKWLLEVQKQICVLP</sequence>
<protein>
    <recommendedName>
        <fullName evidence="1">Fumarate lyase N-terminal domain-containing protein</fullName>
    </recommendedName>
</protein>
<dbReference type="SUPFAM" id="SSF48557">
    <property type="entry name" value="L-aspartase-like"/>
    <property type="match status" value="1"/>
</dbReference>
<comment type="caution">
    <text evidence="2">The sequence shown here is derived from an EMBL/GenBank/DDBJ whole genome shotgun (WGS) entry which is preliminary data.</text>
</comment>
<evidence type="ECO:0000313" key="2">
    <source>
        <dbReference type="EMBL" id="KAK2084080.1"/>
    </source>
</evidence>
<dbReference type="PANTHER" id="PTHR43814">
    <property type="entry name" value="ARGININOSUCCINATE LYASE"/>
    <property type="match status" value="1"/>
</dbReference>
<dbReference type="EMBL" id="JASSZA010000022">
    <property type="protein sequence ID" value="KAK2084080.1"/>
    <property type="molecule type" value="Genomic_DNA"/>
</dbReference>
<feature type="domain" description="Fumarate lyase N-terminal" evidence="1">
    <location>
        <begin position="29"/>
        <end position="110"/>
    </location>
</feature>
<name>A0ABQ9TH28_SAGOE</name>